<dbReference type="Proteomes" id="UP000284024">
    <property type="component" value="Unassembled WGS sequence"/>
</dbReference>
<dbReference type="Proteomes" id="UP000284267">
    <property type="component" value="Unassembled WGS sequence"/>
</dbReference>
<evidence type="ECO:0000313" key="5">
    <source>
        <dbReference type="Proteomes" id="UP000284220"/>
    </source>
</evidence>
<protein>
    <submittedName>
        <fullName evidence="2">Uncharacterized protein</fullName>
    </submittedName>
</protein>
<dbReference type="EMBL" id="QROE01000001">
    <property type="protein sequence ID" value="RHK98013.1"/>
    <property type="molecule type" value="Genomic_DNA"/>
</dbReference>
<evidence type="ECO:0000313" key="3">
    <source>
        <dbReference type="EMBL" id="RHK98013.1"/>
    </source>
</evidence>
<proteinExistence type="predicted"/>
<accession>A0A414W5A3</accession>
<dbReference type="AlphaFoldDB" id="A0A414W5A3"/>
<gene>
    <name evidence="3" type="ORF">DW040_01540</name>
    <name evidence="2" type="ORF">DW222_00980</name>
    <name evidence="1" type="ORF">DW272_00740</name>
</gene>
<comment type="caution">
    <text evidence="2">The sequence shown here is derived from an EMBL/GenBank/DDBJ whole genome shotgun (WGS) entry which is preliminary data.</text>
</comment>
<organism evidence="2 4">
    <name type="scientific">Blautia obeum</name>
    <dbReference type="NCBI Taxonomy" id="40520"/>
    <lineage>
        <taxon>Bacteria</taxon>
        <taxon>Bacillati</taxon>
        <taxon>Bacillota</taxon>
        <taxon>Clostridia</taxon>
        <taxon>Lachnospirales</taxon>
        <taxon>Lachnospiraceae</taxon>
        <taxon>Blautia</taxon>
    </lineage>
</organism>
<dbReference type="EMBL" id="QRJH01000001">
    <property type="protein sequence ID" value="RHH21041.1"/>
    <property type="molecule type" value="Genomic_DNA"/>
</dbReference>
<sequence>MNEDLKHLKEKKDFGYGDAIRITGAALALMLQIYYKRIAEDTAYNMLKNDLGFDDDAIAWIRADLEKILSKADSEDKKNE</sequence>
<evidence type="ECO:0000313" key="2">
    <source>
        <dbReference type="EMBL" id="RHH21041.1"/>
    </source>
</evidence>
<evidence type="ECO:0000313" key="6">
    <source>
        <dbReference type="Proteomes" id="UP000284267"/>
    </source>
</evidence>
<dbReference type="Proteomes" id="UP000284220">
    <property type="component" value="Unassembled WGS sequence"/>
</dbReference>
<dbReference type="EMBL" id="QRHZ01000001">
    <property type="protein sequence ID" value="RHG19763.1"/>
    <property type="molecule type" value="Genomic_DNA"/>
</dbReference>
<reference evidence="4 5" key="1">
    <citation type="submission" date="2018-08" db="EMBL/GenBank/DDBJ databases">
        <title>A genome reference for cultivated species of the human gut microbiota.</title>
        <authorList>
            <person name="Zou Y."/>
            <person name="Xue W."/>
            <person name="Luo G."/>
        </authorList>
    </citation>
    <scope>NUCLEOTIDE SEQUENCE [LARGE SCALE GENOMIC DNA]</scope>
    <source>
        <strain evidence="3 6">AF39-4</strain>
        <strain evidence="2 4">AM18-2AC</strain>
        <strain evidence="1 5">AM22-9LB</strain>
    </source>
</reference>
<evidence type="ECO:0000313" key="1">
    <source>
        <dbReference type="EMBL" id="RHG19763.1"/>
    </source>
</evidence>
<name>A0A414W5A3_9FIRM</name>
<dbReference type="RefSeq" id="WP_118197171.1">
    <property type="nucleotide sequence ID" value="NZ_CABJDZ010000001.1"/>
</dbReference>
<evidence type="ECO:0000313" key="4">
    <source>
        <dbReference type="Proteomes" id="UP000284024"/>
    </source>
</evidence>